<reference evidence="2 3" key="1">
    <citation type="submission" date="2023-11" db="EMBL/GenBank/DDBJ databases">
        <title>Coraliomargarita sp. nov., isolated from marine algae.</title>
        <authorList>
            <person name="Lee J.K."/>
            <person name="Baek J.H."/>
            <person name="Kim J.M."/>
            <person name="Choi D.G."/>
            <person name="Jeon C.O."/>
        </authorList>
    </citation>
    <scope>NUCLEOTIDE SEQUENCE [LARGE SCALE GENOMIC DNA]</scope>
    <source>
        <strain evidence="2 3">J2-16</strain>
    </source>
</reference>
<dbReference type="RefSeq" id="WP_319831613.1">
    <property type="nucleotide sequence ID" value="NZ_CP138858.1"/>
</dbReference>
<feature type="transmembrane region" description="Helical" evidence="1">
    <location>
        <begin position="388"/>
        <end position="406"/>
    </location>
</feature>
<name>A0ABZ0RP25_9BACT</name>
<feature type="transmembrane region" description="Helical" evidence="1">
    <location>
        <begin position="356"/>
        <end position="376"/>
    </location>
</feature>
<protein>
    <recommendedName>
        <fullName evidence="4">Polysaccharide biosynthesis protein</fullName>
    </recommendedName>
</protein>
<sequence length="449" mass="49738">MCLWHSPTFTTWGNYAVQSLRLIVVTPFLLNRFNETEIAAWYLFASLNFFGTILAQRFGLTFSRMFSFAMGGAQDLSPVLTGTSDLGDQRPNWSVFERAYGTLGFLNLLLGWFNVLAALGMAWYGLSNILEGYGDKGVIWCAFALMQGTSLLSFMFQHFQIALIGMNYVALVNRWGVFFGLASCVSGALCLSVGGGLLLLVLAMQCILLCGVYMNWRLLHLVEAGRVIHFRSLKFDREVLYWAWQPIWKGFVGQFGLMGSVQLTALIYTSIGSKLEVASFLFALRMMQTITQIAQAPFSSVQPLMARMVSTRDLSAFRLLVRQRIVYALSLTLAGVLSCAVALPDILGLIDAQIEFIPISAWLIFGGLSIVVRLDVLLCAVSATGNQIVCYWEMAISAILSAVLMLCFGDIFGIYAPILFSTIPLILLLNFRPYYNARGILGYGAHSIE</sequence>
<feature type="transmembrane region" description="Helical" evidence="1">
    <location>
        <begin position="39"/>
        <end position="60"/>
    </location>
</feature>
<evidence type="ECO:0000313" key="3">
    <source>
        <dbReference type="Proteomes" id="UP001324993"/>
    </source>
</evidence>
<feature type="transmembrane region" description="Helical" evidence="1">
    <location>
        <begin position="325"/>
        <end position="350"/>
    </location>
</feature>
<dbReference type="Proteomes" id="UP001324993">
    <property type="component" value="Chromosome"/>
</dbReference>
<organism evidence="2 3">
    <name type="scientific">Coraliomargarita algicola</name>
    <dbReference type="NCBI Taxonomy" id="3092156"/>
    <lineage>
        <taxon>Bacteria</taxon>
        <taxon>Pseudomonadati</taxon>
        <taxon>Verrucomicrobiota</taxon>
        <taxon>Opitutia</taxon>
        <taxon>Puniceicoccales</taxon>
        <taxon>Coraliomargaritaceae</taxon>
        <taxon>Coraliomargarita</taxon>
    </lineage>
</organism>
<keyword evidence="1" id="KW-1133">Transmembrane helix</keyword>
<feature type="transmembrane region" description="Helical" evidence="1">
    <location>
        <begin position="168"/>
        <end position="189"/>
    </location>
</feature>
<feature type="transmembrane region" description="Helical" evidence="1">
    <location>
        <begin position="99"/>
        <end position="125"/>
    </location>
</feature>
<keyword evidence="1" id="KW-0812">Transmembrane</keyword>
<keyword evidence="1" id="KW-0472">Membrane</keyword>
<proteinExistence type="predicted"/>
<evidence type="ECO:0000256" key="1">
    <source>
        <dbReference type="SAM" id="Phobius"/>
    </source>
</evidence>
<feature type="transmembrane region" description="Helical" evidence="1">
    <location>
        <begin position="195"/>
        <end position="216"/>
    </location>
</feature>
<keyword evidence="3" id="KW-1185">Reference proteome</keyword>
<feature type="transmembrane region" description="Helical" evidence="1">
    <location>
        <begin position="412"/>
        <end position="431"/>
    </location>
</feature>
<evidence type="ECO:0000313" key="2">
    <source>
        <dbReference type="EMBL" id="WPJ94699.1"/>
    </source>
</evidence>
<evidence type="ECO:0008006" key="4">
    <source>
        <dbReference type="Google" id="ProtNLM"/>
    </source>
</evidence>
<feature type="transmembrane region" description="Helical" evidence="1">
    <location>
        <begin position="137"/>
        <end position="156"/>
    </location>
</feature>
<dbReference type="EMBL" id="CP138858">
    <property type="protein sequence ID" value="WPJ94699.1"/>
    <property type="molecule type" value="Genomic_DNA"/>
</dbReference>
<gene>
    <name evidence="2" type="ORF">SH580_14790</name>
</gene>
<accession>A0ABZ0RP25</accession>